<name>A0A514BR81_9GAMM</name>
<dbReference type="Proteomes" id="UP000317199">
    <property type="component" value="Chromosome"/>
</dbReference>
<organism evidence="2 3">
    <name type="scientific">Marilutibacter alkalisoli</name>
    <dbReference type="NCBI Taxonomy" id="2591633"/>
    <lineage>
        <taxon>Bacteria</taxon>
        <taxon>Pseudomonadati</taxon>
        <taxon>Pseudomonadota</taxon>
        <taxon>Gammaproteobacteria</taxon>
        <taxon>Lysobacterales</taxon>
        <taxon>Lysobacteraceae</taxon>
        <taxon>Marilutibacter</taxon>
    </lineage>
</organism>
<evidence type="ECO:0008006" key="4">
    <source>
        <dbReference type="Google" id="ProtNLM"/>
    </source>
</evidence>
<evidence type="ECO:0000313" key="3">
    <source>
        <dbReference type="Proteomes" id="UP000317199"/>
    </source>
</evidence>
<sequence>MQRTVLALSLILMAGMAQAQQAGDCNALVAPRPMPVQPTIVAPVSAELATPGQQLGSPTGVLAHAYDEAQSVDQVIFRLKLENCQSLAKAMPATTPAAVEAQAPEAYKPRTEFDNGPWRFDMSQNGKRMTADEFDAWMKARGARVVPARPAPATTEAVESGAGVE</sequence>
<gene>
    <name evidence="2" type="ORF">FKV23_04995</name>
</gene>
<dbReference type="AlphaFoldDB" id="A0A514BR81"/>
<evidence type="ECO:0000256" key="1">
    <source>
        <dbReference type="SAM" id="SignalP"/>
    </source>
</evidence>
<dbReference type="OrthoDB" id="5966769at2"/>
<feature type="chain" id="PRO_5022174287" description="Secreted protein" evidence="1">
    <location>
        <begin position="20"/>
        <end position="165"/>
    </location>
</feature>
<proteinExistence type="predicted"/>
<accession>A0A514BR81</accession>
<feature type="signal peptide" evidence="1">
    <location>
        <begin position="1"/>
        <end position="19"/>
    </location>
</feature>
<evidence type="ECO:0000313" key="2">
    <source>
        <dbReference type="EMBL" id="QDH69519.1"/>
    </source>
</evidence>
<dbReference type="EMBL" id="CP041242">
    <property type="protein sequence ID" value="QDH69519.1"/>
    <property type="molecule type" value="Genomic_DNA"/>
</dbReference>
<protein>
    <recommendedName>
        <fullName evidence="4">Secreted protein</fullName>
    </recommendedName>
</protein>
<dbReference type="KEGG" id="lyj:FKV23_04995"/>
<keyword evidence="3" id="KW-1185">Reference proteome</keyword>
<keyword evidence="1" id="KW-0732">Signal</keyword>
<reference evidence="2 3" key="1">
    <citation type="submission" date="2019-06" db="EMBL/GenBank/DDBJ databases">
        <title>Lysobacter alkalisoli sp. nov. isolated from saline-alkali soil.</title>
        <authorList>
            <person name="Sun J.-Q."/>
            <person name="Xu L."/>
        </authorList>
    </citation>
    <scope>NUCLEOTIDE SEQUENCE [LARGE SCALE GENOMIC DNA]</scope>
    <source>
        <strain evidence="2 3">SJ-36</strain>
    </source>
</reference>